<keyword evidence="4" id="KW-1185">Reference proteome</keyword>
<dbReference type="PANTHER" id="PTHR22939:SF125">
    <property type="entry name" value="PROTEASE DO-LIKE 14-RELATED"/>
    <property type="match status" value="1"/>
</dbReference>
<feature type="non-terminal residue" evidence="3">
    <location>
        <position position="1"/>
    </location>
</feature>
<dbReference type="GO" id="GO:0006508">
    <property type="term" value="P:proteolysis"/>
    <property type="evidence" value="ECO:0007669"/>
    <property type="project" value="UniProtKB-KW"/>
</dbReference>
<accession>A0A371H400</accession>
<dbReference type="Pfam" id="PF13365">
    <property type="entry name" value="Trypsin_2"/>
    <property type="match status" value="3"/>
</dbReference>
<evidence type="ECO:0000256" key="2">
    <source>
        <dbReference type="SAM" id="Phobius"/>
    </source>
</evidence>
<proteinExistence type="inferred from homology"/>
<evidence type="ECO:0000313" key="3">
    <source>
        <dbReference type="EMBL" id="RDX97550.1"/>
    </source>
</evidence>
<dbReference type="PANTHER" id="PTHR22939">
    <property type="entry name" value="SERINE PROTEASE FAMILY S1C HTRA-RELATED"/>
    <property type="match status" value="1"/>
</dbReference>
<dbReference type="OrthoDB" id="4217619at2759"/>
<dbReference type="AlphaFoldDB" id="A0A371H400"/>
<dbReference type="InterPro" id="IPR009003">
    <property type="entry name" value="Peptidase_S1_PA"/>
</dbReference>
<dbReference type="STRING" id="157652.A0A371H400"/>
<keyword evidence="2" id="KW-0812">Transmembrane</keyword>
<name>A0A371H400_MUCPR</name>
<protein>
    <submittedName>
        <fullName evidence="3">Protease Do-like 14</fullName>
    </submittedName>
</protein>
<comment type="caution">
    <text evidence="3">The sequence shown here is derived from an EMBL/GenBank/DDBJ whole genome shotgun (WGS) entry which is preliminary data.</text>
</comment>
<dbReference type="EMBL" id="QJKJ01003622">
    <property type="protein sequence ID" value="RDX97550.1"/>
    <property type="molecule type" value="Genomic_DNA"/>
</dbReference>
<keyword evidence="2" id="KW-1133">Transmembrane helix</keyword>
<dbReference type="InterPro" id="IPR043504">
    <property type="entry name" value="Peptidase_S1_PA_chymotrypsin"/>
</dbReference>
<comment type="similarity">
    <text evidence="1">Belongs to the peptidase S1C family.</text>
</comment>
<reference evidence="3" key="1">
    <citation type="submission" date="2018-05" db="EMBL/GenBank/DDBJ databases">
        <title>Draft genome of Mucuna pruriens seed.</title>
        <authorList>
            <person name="Nnadi N.E."/>
            <person name="Vos R."/>
            <person name="Hasami M.H."/>
            <person name="Devisetty U.K."/>
            <person name="Aguiy J.C."/>
        </authorList>
    </citation>
    <scope>NUCLEOTIDE SEQUENCE [LARGE SCALE GENOMIC DNA]</scope>
    <source>
        <strain evidence="3">JCA_2017</strain>
    </source>
</reference>
<dbReference type="SUPFAM" id="SSF50494">
    <property type="entry name" value="Trypsin-like serine proteases"/>
    <property type="match status" value="3"/>
</dbReference>
<sequence length="1008" mass="107962">MVGHFNRSRVVGAVAIAAFGSALLSSNNNNCYRALWVPVPLQFPDLTWPLLHNVFPHYLHSSHQSGMLVPHSYRVSPVPSSDLSKEASGDGCDRSKPCGCFGRDTIANAAAKVGPAVVYISVLEDRSGIYTGTKICSGTIINKDGTILTCAHIFDTQGKIGLSLGKVKVVLFDGRKFEGKVLNADLHSDIAIVKINSETPLPEAKLGSSSGLRPGDWVMILGSHLTLRNSITAGIVSIYHHPIMLSLLLCGLFLFLNMSKKHLSILHDIGSLCSIGYCCIDGFLMAKLVLMILSPLLQSALFSLFNLLQLYIADFYINWTSIVPFYMSSYGPRSLPSVDLDDSTILYDSLWSVFYKHSSYLCIYLVVYVNDTVNIGNDYEGIQSLKQHLYCLFEIKDLGSSLAQPEAIITISQRKHPVDILDETGVLCCKLVYILLWTQMSKLNSYQGGSGGPLVNMDGEVVGMAVARVADGFSFAIPIEVVCKITEHFKKSGPVSWSDMSKEASGAVCEGSKQHRCFGIDTISNAAAKVGPTVVSIAAPLDFFGIPSGTSTGTGTIINRDGTILTCARVVGFQGMIGSCTGKVEVTLQDGRTFEGKVLNADPHSNIAIVKINSETPLPEAKIGSSSRLCPGDWVIAMGCPLTLKNTVTAGIVSCINRRSIELGFTGMSRAYIQTDCACDVGYSGGPLFNMDGELVGVDFMKVDGANGLSFSQPIDFVCEIIEHLKKNRYRMIRHFNRSRVVGAVAITAFGSTLLSSNNNNCYGISALDSYRITSSDISTEASGAVCDGSKPHVCFGRDTIANAAAKILPAVVSVEVQLGLFGMDAGTNLGSGTIINKDGTILTCARLVDCKGMIRSCKGKVEVTLHDGRTFEGKVLNVDGPSDIAIVKINSETPLPEAKIGSSSGLCPGDWVISIGCPHTLKNTVTAGTVSCIGCKSSDLGFSGVPREYLQTSCPYALENSGGPLVNMDGEVVGVNIMQVWDDDGLSFSLPIEFVCKIIEHLKKSSL</sequence>
<feature type="transmembrane region" description="Helical" evidence="2">
    <location>
        <begin position="238"/>
        <end position="257"/>
    </location>
</feature>
<dbReference type="PRINTS" id="PR00834">
    <property type="entry name" value="PROTEASES2C"/>
</dbReference>
<feature type="transmembrane region" description="Helical" evidence="2">
    <location>
        <begin position="269"/>
        <end position="293"/>
    </location>
</feature>
<dbReference type="Gene3D" id="2.40.10.120">
    <property type="match status" value="3"/>
</dbReference>
<dbReference type="Gene3D" id="2.40.10.10">
    <property type="entry name" value="Trypsin-like serine proteases"/>
    <property type="match status" value="1"/>
</dbReference>
<dbReference type="Proteomes" id="UP000257109">
    <property type="component" value="Unassembled WGS sequence"/>
</dbReference>
<gene>
    <name evidence="3" type="primary">DEGP14</name>
    <name evidence="3" type="ORF">CR513_19664</name>
</gene>
<evidence type="ECO:0000256" key="1">
    <source>
        <dbReference type="ARBA" id="ARBA00010541"/>
    </source>
</evidence>
<evidence type="ECO:0000313" key="4">
    <source>
        <dbReference type="Proteomes" id="UP000257109"/>
    </source>
</evidence>
<dbReference type="GO" id="GO:0004252">
    <property type="term" value="F:serine-type endopeptidase activity"/>
    <property type="evidence" value="ECO:0007669"/>
    <property type="project" value="InterPro"/>
</dbReference>
<dbReference type="InterPro" id="IPR001940">
    <property type="entry name" value="Peptidase_S1C"/>
</dbReference>
<keyword evidence="2" id="KW-0472">Membrane</keyword>
<organism evidence="3 4">
    <name type="scientific">Mucuna pruriens</name>
    <name type="common">Velvet bean</name>
    <name type="synonym">Dolichos pruriens</name>
    <dbReference type="NCBI Taxonomy" id="157652"/>
    <lineage>
        <taxon>Eukaryota</taxon>
        <taxon>Viridiplantae</taxon>
        <taxon>Streptophyta</taxon>
        <taxon>Embryophyta</taxon>
        <taxon>Tracheophyta</taxon>
        <taxon>Spermatophyta</taxon>
        <taxon>Magnoliopsida</taxon>
        <taxon>eudicotyledons</taxon>
        <taxon>Gunneridae</taxon>
        <taxon>Pentapetalae</taxon>
        <taxon>rosids</taxon>
        <taxon>fabids</taxon>
        <taxon>Fabales</taxon>
        <taxon>Fabaceae</taxon>
        <taxon>Papilionoideae</taxon>
        <taxon>50 kb inversion clade</taxon>
        <taxon>NPAAA clade</taxon>
        <taxon>indigoferoid/millettioid clade</taxon>
        <taxon>Phaseoleae</taxon>
        <taxon>Mucuna</taxon>
    </lineage>
</organism>